<proteinExistence type="predicted"/>
<comment type="caution">
    <text evidence="1">The sequence shown here is derived from an EMBL/GenBank/DDBJ whole genome shotgun (WGS) entry which is preliminary data.</text>
</comment>
<protein>
    <submittedName>
        <fullName evidence="1">Uncharacterized protein</fullName>
    </submittedName>
</protein>
<sequence>MRPGDAVILWNSFGIARPLSEAIGPLSRGRTFLLAEQEISENEYLLWRKGNINIELSDKKEEEVIWRSLSVIRIEGDSNGPIGRKGWINTRKDLGIDSIFCWDFLSIV</sequence>
<gene>
    <name evidence="1" type="ORF">AVEN_250134_1</name>
</gene>
<keyword evidence="2" id="KW-1185">Reference proteome</keyword>
<dbReference type="AlphaFoldDB" id="A0A4Y2UCE5"/>
<evidence type="ECO:0000313" key="1">
    <source>
        <dbReference type="EMBL" id="GBO10719.1"/>
    </source>
</evidence>
<reference evidence="1 2" key="1">
    <citation type="journal article" date="2019" name="Sci. Rep.">
        <title>Orb-weaving spider Araneus ventricosus genome elucidates the spidroin gene catalogue.</title>
        <authorList>
            <person name="Kono N."/>
            <person name="Nakamura H."/>
            <person name="Ohtoshi R."/>
            <person name="Moran D.A.P."/>
            <person name="Shinohara A."/>
            <person name="Yoshida Y."/>
            <person name="Fujiwara M."/>
            <person name="Mori M."/>
            <person name="Tomita M."/>
            <person name="Arakawa K."/>
        </authorList>
    </citation>
    <scope>NUCLEOTIDE SEQUENCE [LARGE SCALE GENOMIC DNA]</scope>
</reference>
<accession>A0A4Y2UCE5</accession>
<organism evidence="1 2">
    <name type="scientific">Araneus ventricosus</name>
    <name type="common">Orbweaver spider</name>
    <name type="synonym">Epeira ventricosa</name>
    <dbReference type="NCBI Taxonomy" id="182803"/>
    <lineage>
        <taxon>Eukaryota</taxon>
        <taxon>Metazoa</taxon>
        <taxon>Ecdysozoa</taxon>
        <taxon>Arthropoda</taxon>
        <taxon>Chelicerata</taxon>
        <taxon>Arachnida</taxon>
        <taxon>Araneae</taxon>
        <taxon>Araneomorphae</taxon>
        <taxon>Entelegynae</taxon>
        <taxon>Araneoidea</taxon>
        <taxon>Araneidae</taxon>
        <taxon>Araneus</taxon>
    </lineage>
</organism>
<name>A0A4Y2UCE5_ARAVE</name>
<dbReference type="Proteomes" id="UP000499080">
    <property type="component" value="Unassembled WGS sequence"/>
</dbReference>
<dbReference type="EMBL" id="BGPR01035754">
    <property type="protein sequence ID" value="GBO10719.1"/>
    <property type="molecule type" value="Genomic_DNA"/>
</dbReference>
<evidence type="ECO:0000313" key="2">
    <source>
        <dbReference type="Proteomes" id="UP000499080"/>
    </source>
</evidence>